<gene>
    <name evidence="2" type="ORF">H3Z74_11390</name>
</gene>
<dbReference type="Pfam" id="PF02557">
    <property type="entry name" value="VanY"/>
    <property type="match status" value="1"/>
</dbReference>
<dbReference type="InterPro" id="IPR058193">
    <property type="entry name" value="VanY/YodJ_core_dom"/>
</dbReference>
<dbReference type="EMBL" id="CP061038">
    <property type="protein sequence ID" value="QNQ11678.1"/>
    <property type="molecule type" value="Genomic_DNA"/>
</dbReference>
<dbReference type="GO" id="GO:0008233">
    <property type="term" value="F:peptidase activity"/>
    <property type="evidence" value="ECO:0007669"/>
    <property type="project" value="InterPro"/>
</dbReference>
<organism evidence="2 3">
    <name type="scientific">Sphingomonas alpina</name>
    <dbReference type="NCBI Taxonomy" id="653931"/>
    <lineage>
        <taxon>Bacteria</taxon>
        <taxon>Pseudomonadati</taxon>
        <taxon>Pseudomonadota</taxon>
        <taxon>Alphaproteobacteria</taxon>
        <taxon>Sphingomonadales</taxon>
        <taxon>Sphingomonadaceae</taxon>
        <taxon>Sphingomonas</taxon>
    </lineage>
</organism>
<dbReference type="PANTHER" id="PTHR34385:SF1">
    <property type="entry name" value="PEPTIDOGLYCAN L-ALANYL-D-GLUTAMATE ENDOPEPTIDASE CWLK"/>
    <property type="match status" value="1"/>
</dbReference>
<evidence type="ECO:0000313" key="3">
    <source>
        <dbReference type="Proteomes" id="UP000516148"/>
    </source>
</evidence>
<dbReference type="InterPro" id="IPR003709">
    <property type="entry name" value="VanY-like_core_dom"/>
</dbReference>
<keyword evidence="3" id="KW-1185">Reference proteome</keyword>
<dbReference type="AlphaFoldDB" id="A0A7H0LPS5"/>
<dbReference type="InterPro" id="IPR009045">
    <property type="entry name" value="Zn_M74/Hedgehog-like"/>
</dbReference>
<proteinExistence type="predicted"/>
<evidence type="ECO:0000259" key="1">
    <source>
        <dbReference type="Pfam" id="PF02557"/>
    </source>
</evidence>
<protein>
    <submittedName>
        <fullName evidence="2">M15 family metallopeptidase</fullName>
    </submittedName>
</protein>
<dbReference type="KEGG" id="spap:H3Z74_11390"/>
<dbReference type="SUPFAM" id="SSF55166">
    <property type="entry name" value="Hedgehog/DD-peptidase"/>
    <property type="match status" value="1"/>
</dbReference>
<dbReference type="Gene3D" id="3.30.1380.10">
    <property type="match status" value="1"/>
</dbReference>
<evidence type="ECO:0000313" key="2">
    <source>
        <dbReference type="EMBL" id="QNQ11678.1"/>
    </source>
</evidence>
<name>A0A7H0LPS5_9SPHN</name>
<dbReference type="GO" id="GO:0006508">
    <property type="term" value="P:proteolysis"/>
    <property type="evidence" value="ECO:0007669"/>
    <property type="project" value="InterPro"/>
</dbReference>
<reference evidence="2 3" key="1">
    <citation type="submission" date="2020-09" db="EMBL/GenBank/DDBJ databases">
        <title>Sphingomonas sp., a new species isolated from pork steak.</title>
        <authorList>
            <person name="Heidler von Heilborn D."/>
        </authorList>
    </citation>
    <scope>NUCLEOTIDE SEQUENCE [LARGE SCALE GENOMIC DNA]</scope>
    <source>
        <strain evidence="3">S8-3T</strain>
    </source>
</reference>
<dbReference type="Proteomes" id="UP000516148">
    <property type="component" value="Chromosome"/>
</dbReference>
<dbReference type="CDD" id="cd14852">
    <property type="entry name" value="LD-carboxypeptidase"/>
    <property type="match status" value="1"/>
</dbReference>
<sequence length="281" mass="30047">MGRSCHSARAHARETPVRTLLKNLIALAACAAGLIPTLSLAAPIQLCIDQIATPGTDGRVLGHLPYGDALASDLVAAPPGFALGQCLIQRAAAVDLTRLIRATREVPEIAGTLRAVSCHRSTERQRAVFCGPVGPDKPYHNAMERARVVAPPGYSEHSTGYAVDFGLRPAPGCPDVDACISLTPAGRWLLAHAREYGFELSFPIGNPQKVTWEPWHWRWVGTSSKAPGATTARTIFAQARTSFPAKPAVVDTADSWLRIVRQPPNPFAPAPLPKPNSPTKP</sequence>
<dbReference type="InterPro" id="IPR052179">
    <property type="entry name" value="DD-CPase-like"/>
</dbReference>
<accession>A0A7H0LPS5</accession>
<feature type="domain" description="D-alanyl-D-alanine carboxypeptidase-like core" evidence="1">
    <location>
        <begin position="88"/>
        <end position="221"/>
    </location>
</feature>
<dbReference type="PANTHER" id="PTHR34385">
    <property type="entry name" value="D-ALANYL-D-ALANINE CARBOXYPEPTIDASE"/>
    <property type="match status" value="1"/>
</dbReference>